<evidence type="ECO:0000313" key="8">
    <source>
        <dbReference type="Proteomes" id="UP000037392"/>
    </source>
</evidence>
<feature type="transmembrane region" description="Helical" evidence="6">
    <location>
        <begin position="67"/>
        <end position="95"/>
    </location>
</feature>
<dbReference type="GeneID" id="93164080"/>
<name>A0A0J9C3L9_9FIRM</name>
<feature type="transmembrane region" description="Helical" evidence="6">
    <location>
        <begin position="416"/>
        <end position="435"/>
    </location>
</feature>
<evidence type="ECO:0000256" key="6">
    <source>
        <dbReference type="SAM" id="Phobius"/>
    </source>
</evidence>
<evidence type="ECO:0000256" key="3">
    <source>
        <dbReference type="ARBA" id="ARBA00022692"/>
    </source>
</evidence>
<feature type="transmembrane region" description="Helical" evidence="6">
    <location>
        <begin position="140"/>
        <end position="160"/>
    </location>
</feature>
<feature type="transmembrane region" description="Helical" evidence="6">
    <location>
        <begin position="198"/>
        <end position="221"/>
    </location>
</feature>
<comment type="subcellular location">
    <subcellularLocation>
        <location evidence="1">Cell membrane</location>
        <topology evidence="1">Multi-pass membrane protein</topology>
    </subcellularLocation>
</comment>
<accession>A0A0J9C3L9</accession>
<feature type="transmembrane region" description="Helical" evidence="6">
    <location>
        <begin position="172"/>
        <end position="192"/>
    </location>
</feature>
<evidence type="ECO:0000256" key="4">
    <source>
        <dbReference type="ARBA" id="ARBA00022989"/>
    </source>
</evidence>
<dbReference type="Proteomes" id="UP000037392">
    <property type="component" value="Unassembled WGS sequence"/>
</dbReference>
<dbReference type="PANTHER" id="PTHR43652">
    <property type="entry name" value="BASIC AMINO ACID ANTIPORTER YFCC-RELATED"/>
    <property type="match status" value="1"/>
</dbReference>
<keyword evidence="2" id="KW-1003">Cell membrane</keyword>
<dbReference type="AlphaFoldDB" id="A0A0J9C3L9"/>
<organism evidence="7 8">
    <name type="scientific">[Clostridium] citroniae WAL-19142</name>
    <dbReference type="NCBI Taxonomy" id="742734"/>
    <lineage>
        <taxon>Bacteria</taxon>
        <taxon>Bacillati</taxon>
        <taxon>Bacillota</taxon>
        <taxon>Clostridia</taxon>
        <taxon>Lachnospirales</taxon>
        <taxon>Lachnospiraceae</taxon>
        <taxon>Enterocloster</taxon>
    </lineage>
</organism>
<evidence type="ECO:0000313" key="7">
    <source>
        <dbReference type="EMBL" id="KMW19683.1"/>
    </source>
</evidence>
<feature type="transmembrane region" description="Helical" evidence="6">
    <location>
        <begin position="115"/>
        <end position="134"/>
    </location>
</feature>
<feature type="transmembrane region" description="Helical" evidence="6">
    <location>
        <begin position="317"/>
        <end position="335"/>
    </location>
</feature>
<feature type="transmembrane region" description="Helical" evidence="6">
    <location>
        <begin position="355"/>
        <end position="376"/>
    </location>
</feature>
<dbReference type="PANTHER" id="PTHR43652:SF2">
    <property type="entry name" value="BASIC AMINO ACID ANTIPORTER YFCC-RELATED"/>
    <property type="match status" value="1"/>
</dbReference>
<feature type="transmembrane region" description="Helical" evidence="6">
    <location>
        <begin position="442"/>
        <end position="463"/>
    </location>
</feature>
<feature type="transmembrane region" description="Helical" evidence="6">
    <location>
        <begin position="285"/>
        <end position="305"/>
    </location>
</feature>
<sequence length="465" mass="49173">MNQTNNKKKMEFPHTLIIILIMIVFAAILTYLVQAGQYDRIEVAGRKVVDPSSYHTVPANRATPFDIFVAIPAGMQAVAGIANMVLIIGGSFAVIEATGATKAVLAKVLKMGGHLGAALLPIVIVAFSLLPAFTGSAESMLAFVPLGILFARTLGFDAMVGLSITIAAGNAGFASGLFNTMTTGVAQTLLGIELFSGLWYRAIGYGLLLCSVSFWTVWYALKLRKNPARSCCYNVELAAKEEMTEASEIDSEMTPRRILVLIEFIAGIAFVIYGTLNGWDFGPKLGGVFLIMAVVCGLTGGFNGNQICNEFVEGAKKVLVGALVVGFAKAISLVMDQACISDTIVYAFSNLLSGMPKVVGALFMYIFQIIMNCFIISGSGQAAATIPIMGPLGDVLGLTPQTVVTAFIFGDGLTNLLLPMSAATMGAVAIAGISYGQYVRYIWRIIVTNLCLGGVMVVIATMIGL</sequence>
<gene>
    <name evidence="7" type="ORF">HMPREF9470_02423</name>
</gene>
<keyword evidence="5 6" id="KW-0472">Membrane</keyword>
<evidence type="ECO:0000256" key="1">
    <source>
        <dbReference type="ARBA" id="ARBA00004651"/>
    </source>
</evidence>
<keyword evidence="3 6" id="KW-0812">Transmembrane</keyword>
<reference evidence="7 8" key="1">
    <citation type="submission" date="2011-04" db="EMBL/GenBank/DDBJ databases">
        <title>The Genome Sequence of Clostridium citroniae WAL-19142.</title>
        <authorList>
            <consortium name="The Broad Institute Genome Sequencing Platform"/>
            <person name="Earl A."/>
            <person name="Ward D."/>
            <person name="Feldgarden M."/>
            <person name="Gevers D."/>
            <person name="Warren Y.A."/>
            <person name="Tyrrell K.L."/>
            <person name="Citron D.M."/>
            <person name="Goldstein E.J."/>
            <person name="Daigneault M."/>
            <person name="Allen-Vercoe E."/>
            <person name="Young S.K."/>
            <person name="Zeng Q."/>
            <person name="Gargeya S."/>
            <person name="Fitzgerald M."/>
            <person name="Haas B."/>
            <person name="Abouelleil A."/>
            <person name="Alvarado L."/>
            <person name="Arachchi H.M."/>
            <person name="Berlin A."/>
            <person name="Brown A."/>
            <person name="Chapman S.B."/>
            <person name="Chen Z."/>
            <person name="Dunbar C."/>
            <person name="Freedman E."/>
            <person name="Gearin G."/>
            <person name="Gellesch M."/>
            <person name="Goldberg J."/>
            <person name="Griggs A."/>
            <person name="Gujja S."/>
            <person name="Heilman E.R."/>
            <person name="Heiman D."/>
            <person name="Howarth C."/>
            <person name="Larson L."/>
            <person name="Lui A."/>
            <person name="MacDonald P.J."/>
            <person name="Mehta T."/>
            <person name="Montmayeur A."/>
            <person name="Murphy C."/>
            <person name="Neiman D."/>
            <person name="Pearson M."/>
            <person name="Priest M."/>
            <person name="Roberts A."/>
            <person name="Saif S."/>
            <person name="Shea T."/>
            <person name="Shenoy N."/>
            <person name="Sisk P."/>
            <person name="Stolte C."/>
            <person name="Sykes S."/>
            <person name="White J."/>
            <person name="Yandava C."/>
            <person name="Wortman J."/>
            <person name="Nusbaum C."/>
            <person name="Birren B."/>
        </authorList>
    </citation>
    <scope>NUCLEOTIDE SEQUENCE [LARGE SCALE GENOMIC DNA]</scope>
    <source>
        <strain evidence="7 8">WAL-19142</strain>
    </source>
</reference>
<dbReference type="InterPro" id="IPR051679">
    <property type="entry name" value="DASS-Related_Transporters"/>
</dbReference>
<dbReference type="OrthoDB" id="255482at2"/>
<evidence type="ECO:0008006" key="9">
    <source>
        <dbReference type="Google" id="ProtNLM"/>
    </source>
</evidence>
<proteinExistence type="predicted"/>
<dbReference type="GO" id="GO:0005886">
    <property type="term" value="C:plasma membrane"/>
    <property type="evidence" value="ECO:0007669"/>
    <property type="project" value="UniProtKB-SubCell"/>
</dbReference>
<dbReference type="Pfam" id="PF03606">
    <property type="entry name" value="DcuC"/>
    <property type="match status" value="1"/>
</dbReference>
<protein>
    <recommendedName>
        <fullName evidence="9">C4-dicarboxylate anaerobic carrier</fullName>
    </recommendedName>
</protein>
<dbReference type="PATRIC" id="fig|742734.4.peg.2605"/>
<dbReference type="RefSeq" id="WP_007866473.1">
    <property type="nucleotide sequence ID" value="NZ_KQ235878.1"/>
</dbReference>
<feature type="transmembrane region" description="Helical" evidence="6">
    <location>
        <begin position="258"/>
        <end position="279"/>
    </location>
</feature>
<evidence type="ECO:0000256" key="5">
    <source>
        <dbReference type="ARBA" id="ARBA00023136"/>
    </source>
</evidence>
<feature type="transmembrane region" description="Helical" evidence="6">
    <location>
        <begin position="12"/>
        <end position="33"/>
    </location>
</feature>
<dbReference type="EMBL" id="ADLK01000020">
    <property type="protein sequence ID" value="KMW19683.1"/>
    <property type="molecule type" value="Genomic_DNA"/>
</dbReference>
<keyword evidence="4 6" id="KW-1133">Transmembrane helix</keyword>
<evidence type="ECO:0000256" key="2">
    <source>
        <dbReference type="ARBA" id="ARBA00022475"/>
    </source>
</evidence>
<comment type="caution">
    <text evidence="7">The sequence shown here is derived from an EMBL/GenBank/DDBJ whole genome shotgun (WGS) entry which is preliminary data.</text>
</comment>
<dbReference type="InterPro" id="IPR018385">
    <property type="entry name" value="C4_dicarb_anaerob_car-like"/>
</dbReference>